<keyword evidence="1" id="KW-0175">Coiled coil</keyword>
<gene>
    <name evidence="2" type="ORF">Lste_2261</name>
</gene>
<dbReference type="EMBL" id="LNYY01000019">
    <property type="protein sequence ID" value="KTD69103.1"/>
    <property type="molecule type" value="Genomic_DNA"/>
</dbReference>
<reference evidence="2 3" key="1">
    <citation type="submission" date="2015-11" db="EMBL/GenBank/DDBJ databases">
        <title>Genomic analysis of 38 Legionella species identifies large and diverse effector repertoires.</title>
        <authorList>
            <person name="Burstein D."/>
            <person name="Amaro F."/>
            <person name="Zusman T."/>
            <person name="Lifshitz Z."/>
            <person name="Cohen O."/>
            <person name="Gilbert J.A."/>
            <person name="Pupko T."/>
            <person name="Shuman H.A."/>
            <person name="Segal G."/>
        </authorList>
    </citation>
    <scope>NUCLEOTIDE SEQUENCE [LARGE SCALE GENOMIC DNA]</scope>
    <source>
        <strain evidence="2 3">IMVS3376</strain>
    </source>
</reference>
<sequence length="852" mass="98439">MPTIRFRETPLIREILTIYKDLRTKVMDDVHSSVIEVPVEKQGWGYTFGLTYKEGIIEGLEYPQPGGLSSLARKIQEQGHSIETKRNCDYFNFVYNTCYQYIADNQNRYFGRANLNDMSHGKVIAMVLLAHLCRQALERPIEEQEKYKERIQRFTVELLKHKDIQSTSSQDDKLLSCKSTLDRIFSASHQDNSSEQENKIDAYYQHIEDTTRKLNELLIGVDNYMLPLFSGQNQIDVTHLQELFKREHQATFTTTEQRVTHDPFIGELFGRPIAALQTDNYLELYHGLDYQLPKEGNFLWGRFSSEQQENFIKLLKLRDKLHVLQNELKKLHQFTSGNKIGYFNDFIKLSEPYLKDIHHVKSELNVCLEKFEADCGIVYRERSKAQSPARSIWESFYLNKLPLVEVRNHFVAASRQISAAFASIPFDCFNALKEFSQEAYEILKRGCALFGDQFDVIGSDFQSDISRAQAKELSRQAELILVKQKNILAEYDELLLQARQSSDETTVKLVEILERRRAIIAQIIQAIELQTSDIAEEEGFVLVESSNFETKILEEEHQATGFLHIIRNYLSRPSVSTLEFTALKAELEKLGIELSDAQKANVSLQQDNGKKDELLLQKDALLLQKDNRIHELNDELQGRDKQLELVARVVNTSILTVHNSHLLFERITNNQTAQVKELLTVVKNFEDILRQGTNYEKAYETRANKYDNSLFFSHNGNGKKHARMVMTEWTSHLHSMMNQAITEILKNKQPIDAKTLAVLTKSLSDALVVSMNDLIINENYSSYKQHSFRNYLRHFHQQLIVDGQLHETLTDEKGPIKGVNAIFATVNSSFDQTELEEFEISIQDKQHKLSLC</sequence>
<name>A0A0W0ZIL3_9GAMM</name>
<keyword evidence="3" id="KW-1185">Reference proteome</keyword>
<proteinExistence type="predicted"/>
<comment type="caution">
    <text evidence="2">The sequence shown here is derived from an EMBL/GenBank/DDBJ whole genome shotgun (WGS) entry which is preliminary data.</text>
</comment>
<dbReference type="RefSeq" id="WP_058511058.1">
    <property type="nucleotide sequence ID" value="NZ_LNYY01000019.1"/>
</dbReference>
<protein>
    <submittedName>
        <fullName evidence="2">Uncharacterized protein</fullName>
    </submittedName>
</protein>
<accession>A0A0W0ZIL3</accession>
<dbReference type="AlphaFoldDB" id="A0A0W0ZIL3"/>
<dbReference type="Proteomes" id="UP000054926">
    <property type="component" value="Unassembled WGS sequence"/>
</dbReference>
<organism evidence="2 3">
    <name type="scientific">Legionella steelei</name>
    <dbReference type="NCBI Taxonomy" id="947033"/>
    <lineage>
        <taxon>Bacteria</taxon>
        <taxon>Pseudomonadati</taxon>
        <taxon>Pseudomonadota</taxon>
        <taxon>Gammaproteobacteria</taxon>
        <taxon>Legionellales</taxon>
        <taxon>Legionellaceae</taxon>
        <taxon>Legionella</taxon>
    </lineage>
</organism>
<evidence type="ECO:0000313" key="3">
    <source>
        <dbReference type="Proteomes" id="UP000054926"/>
    </source>
</evidence>
<feature type="coiled-coil region" evidence="1">
    <location>
        <begin position="580"/>
        <end position="607"/>
    </location>
</feature>
<evidence type="ECO:0000313" key="2">
    <source>
        <dbReference type="EMBL" id="KTD69103.1"/>
    </source>
</evidence>
<dbReference type="OrthoDB" id="5652337at2"/>
<dbReference type="PATRIC" id="fig|947033.5.peg.2399"/>
<evidence type="ECO:0000256" key="1">
    <source>
        <dbReference type="SAM" id="Coils"/>
    </source>
</evidence>